<reference evidence="1 2" key="1">
    <citation type="journal article" date="2006" name="Nature">
        <title>Global trends of whole-genome duplications revealed by the ciliate Paramecium tetraurelia.</title>
        <authorList>
            <consortium name="Genoscope"/>
            <person name="Aury J.-M."/>
            <person name="Jaillon O."/>
            <person name="Duret L."/>
            <person name="Noel B."/>
            <person name="Jubin C."/>
            <person name="Porcel B.M."/>
            <person name="Segurens B."/>
            <person name="Daubin V."/>
            <person name="Anthouard V."/>
            <person name="Aiach N."/>
            <person name="Arnaiz O."/>
            <person name="Billaut A."/>
            <person name="Beisson J."/>
            <person name="Blanc I."/>
            <person name="Bouhouche K."/>
            <person name="Camara F."/>
            <person name="Duharcourt S."/>
            <person name="Guigo R."/>
            <person name="Gogendeau D."/>
            <person name="Katinka M."/>
            <person name="Keller A.-M."/>
            <person name="Kissmehl R."/>
            <person name="Klotz C."/>
            <person name="Koll F."/>
            <person name="Le Moue A."/>
            <person name="Lepere C."/>
            <person name="Malinsky S."/>
            <person name="Nowacki M."/>
            <person name="Nowak J.K."/>
            <person name="Plattner H."/>
            <person name="Poulain J."/>
            <person name="Ruiz F."/>
            <person name="Serrano V."/>
            <person name="Zagulski M."/>
            <person name="Dessen P."/>
            <person name="Betermier M."/>
            <person name="Weissenbach J."/>
            <person name="Scarpelli C."/>
            <person name="Schachter V."/>
            <person name="Sperling L."/>
            <person name="Meyer E."/>
            <person name="Cohen J."/>
            <person name="Wincker P."/>
        </authorList>
    </citation>
    <scope>NUCLEOTIDE SEQUENCE [LARGE SCALE GENOMIC DNA]</scope>
    <source>
        <strain evidence="1 2">Stock d4-2</strain>
    </source>
</reference>
<dbReference type="Proteomes" id="UP000000600">
    <property type="component" value="Unassembled WGS sequence"/>
</dbReference>
<dbReference type="RefSeq" id="XP_001460778.1">
    <property type="nucleotide sequence ID" value="XM_001460741.1"/>
</dbReference>
<evidence type="ECO:0000313" key="1">
    <source>
        <dbReference type="EMBL" id="CAK93381.1"/>
    </source>
</evidence>
<accession>A0EDL4</accession>
<dbReference type="KEGG" id="ptm:GSPATT00025725001"/>
<dbReference type="HOGENOM" id="CLU_2502785_0_0_1"/>
<sequence length="86" mass="10512">MNQKLWIQIPNDIKWKNEKPILKSEFIKLKKNKPRVLYGYDHYILLAKVFQFYPILKSHDQTPCKYLKLDFETKFEIIRTQIQQKG</sequence>
<gene>
    <name evidence="1" type="ORF">GSPATT00025725001</name>
</gene>
<proteinExistence type="predicted"/>
<dbReference type="AlphaFoldDB" id="A0EDL4"/>
<dbReference type="InParanoid" id="A0EDL4"/>
<protein>
    <submittedName>
        <fullName evidence="1">Uncharacterized protein</fullName>
    </submittedName>
</protein>
<keyword evidence="2" id="KW-1185">Reference proteome</keyword>
<organism evidence="1 2">
    <name type="scientific">Paramecium tetraurelia</name>
    <dbReference type="NCBI Taxonomy" id="5888"/>
    <lineage>
        <taxon>Eukaryota</taxon>
        <taxon>Sar</taxon>
        <taxon>Alveolata</taxon>
        <taxon>Ciliophora</taxon>
        <taxon>Intramacronucleata</taxon>
        <taxon>Oligohymenophorea</taxon>
        <taxon>Peniculida</taxon>
        <taxon>Parameciidae</taxon>
        <taxon>Paramecium</taxon>
    </lineage>
</organism>
<name>A0EDL4_PARTE</name>
<dbReference type="EMBL" id="CT868672">
    <property type="protein sequence ID" value="CAK93381.1"/>
    <property type="molecule type" value="Genomic_DNA"/>
</dbReference>
<evidence type="ECO:0000313" key="2">
    <source>
        <dbReference type="Proteomes" id="UP000000600"/>
    </source>
</evidence>
<dbReference type="GeneID" id="5046563"/>